<organism evidence="3 4">
    <name type="scientific">Rat cytomegalovirus (strain Maastricht)</name>
    <dbReference type="NCBI Taxonomy" id="79700"/>
    <lineage>
        <taxon>Viruses</taxon>
        <taxon>Duplodnaviria</taxon>
        <taxon>Heunggongvirae</taxon>
        <taxon>Peploviricota</taxon>
        <taxon>Herviviricetes</taxon>
        <taxon>Herpesvirales</taxon>
        <taxon>Orthoherpesviridae</taxon>
        <taxon>Betaherpesvirinae</taxon>
        <taxon>Muromegalovirus</taxon>
        <taxon>Muromegalovirus muridbeta2</taxon>
        <taxon>Murid betaherpesvirus 2</taxon>
    </lineage>
</organism>
<reference evidence="3 4" key="7">
    <citation type="journal article" date="1999" name="J. Virol.">
        <title>Deletion of the R78 G protein-coupled receptor gene from rat cytomegalovirus results in an attenuated, syncytium-inducing mutant strain.</title>
        <authorList>
            <person name="Beisser P.S."/>
            <person name="Grauls G."/>
            <person name="Bruggeman C.A."/>
            <person name="Vink C."/>
        </authorList>
    </citation>
    <scope>NUCLEOTIDE SEQUENCE [LARGE SCALE GENOMIC DNA]</scope>
    <source>
        <strain evidence="3 4">Maastricht</strain>
    </source>
</reference>
<feature type="transmembrane region" description="Helical" evidence="2">
    <location>
        <begin position="156"/>
        <end position="177"/>
    </location>
</feature>
<sequence>MAGLCAAPIGRVGEGASYFAGIFNSAVTGTSATACCASAALLVVRAAAIFSKGTRISRIYVASLVLALILQISAAAAVWVVRIWCPGAVTESFCRAGLFVSSASEAAASFTVLYVVSDRLSGMFPRPELSASVGVRTPGAASSPPPLLSDDTTWKAWMAVFLFWGSSVVSGLPVVISETVSGPPGVVPMCAIGGYDGVAHIIFHMTVVYVMPAALILTKHAGAQRFPAAEDHWPIMRRALVFYALHFVLTMPMMVSKSINYLLKGAPFDSAVGYYELAATVLYLFRLLNFVSVFDVLDREEARPVEGAGGPPKGGVGCCCRRCLIGLAPRWLCLFSAGFGRVACGLKGLLRRALRRGGGGADDEKRRKGGLPARDELSVTVVDGGGPVDDNKGGIDNPGYLESDGDSGYAVEAASTGGDRVLGEREETELGERGEFVGGDGADVPAPRDWRAPATQHGVVLYAAPDFPAAESVV</sequence>
<dbReference type="KEGG" id="vg:940368"/>
<evidence type="ECO:0000256" key="2">
    <source>
        <dbReference type="SAM" id="Phobius"/>
    </source>
</evidence>
<evidence type="ECO:0000313" key="4">
    <source>
        <dbReference type="Proteomes" id="UP000008288"/>
    </source>
</evidence>
<reference evidence="3 4" key="3">
    <citation type="journal article" date="1997" name="J. Gen. Virol.">
        <title>Cloning and functional characterization of the origin of lytic-phase DNA replication of rat cytomegalovirus.</title>
        <authorList>
            <person name="Vink C."/>
            <person name="Beuken E."/>
            <person name="Bruggeman C.A."/>
        </authorList>
    </citation>
    <scope>NUCLEOTIDE SEQUENCE [LARGE SCALE GENOMIC DNA]</scope>
    <source>
        <strain evidence="3 4">Maastricht</strain>
    </source>
</reference>
<keyword evidence="2" id="KW-0812">Transmembrane</keyword>
<dbReference type="TCDB" id="9.A.14.18.2">
    <property type="family name" value="the g-protein-coupled receptor (gpcr) family"/>
</dbReference>
<reference evidence="3 4" key="9">
    <citation type="journal article" date="2000" name="J. Virol.">
        <title>Complete DNA sequence of the rat cytomegalovirus genome.</title>
        <authorList>
            <person name="Vink C."/>
            <person name="Beuken E."/>
            <person name="Bruggeman C.A."/>
        </authorList>
    </citation>
    <scope>NUCLEOTIDE SEQUENCE [LARGE SCALE GENOMIC DNA]</scope>
    <source>
        <strain evidence="3 4">Maastricht</strain>
    </source>
</reference>
<feature type="transmembrane region" description="Helical" evidence="2">
    <location>
        <begin position="96"/>
        <end position="116"/>
    </location>
</feature>
<evidence type="ECO:0000256" key="1">
    <source>
        <dbReference type="SAM" id="MobiDB-lite"/>
    </source>
</evidence>
<feature type="transmembrane region" description="Helical" evidence="2">
    <location>
        <begin position="197"/>
        <end position="218"/>
    </location>
</feature>
<reference evidence="3 4" key="1">
    <citation type="journal article" date="1996" name="J. Gen. Virol.">
        <title>Cloning and sequence analysis of the genes encoding DNA polymerase, glycoprotein B, ICP18.5 and major DNA-binding protein of rat cytomegalovirus.</title>
        <authorList>
            <person name="Beuken E."/>
            <person name="Slobbe R."/>
            <person name="Bruggeman C.A."/>
            <person name="Vink C."/>
        </authorList>
    </citation>
    <scope>NUCLEOTIDE SEQUENCE [LARGE SCALE GENOMIC DNA]</scope>
    <source>
        <strain evidence="3 4">Maastricht</strain>
    </source>
</reference>
<feature type="transmembrane region" description="Helical" evidence="2">
    <location>
        <begin position="275"/>
        <end position="297"/>
    </location>
</feature>
<feature type="transmembrane region" description="Helical" evidence="2">
    <location>
        <begin position="239"/>
        <end position="255"/>
    </location>
</feature>
<accession>O92092</accession>
<feature type="compositionally biased region" description="Basic and acidic residues" evidence="1">
    <location>
        <begin position="425"/>
        <end position="435"/>
    </location>
</feature>
<dbReference type="RefSeq" id="NP_064178.1">
    <property type="nucleotide sequence ID" value="NC_002512.2"/>
</dbReference>
<organismHost>
    <name type="scientific">Rattus</name>
    <name type="common">rats</name>
    <dbReference type="NCBI Taxonomy" id="10114"/>
</organismHost>
<evidence type="ECO:0000313" key="3">
    <source>
        <dbReference type="EMBL" id="AAC64046.1"/>
    </source>
</evidence>
<keyword evidence="2" id="KW-0472">Membrane</keyword>
<gene>
    <name evidence="3" type="primary">R78</name>
</gene>
<keyword evidence="4" id="KW-1185">Reference proteome</keyword>
<reference evidence="3 4" key="6">
    <citation type="journal article" date="1999" name="J. Gen. Virol.">
        <title>The rat cytomegalovirus R32 gene encodes a virion-associated protein that elicits a strong humoral immune response in infected rats.</title>
        <authorList>
            <person name="Beuken E."/>
            <person name="Grauls G."/>
            <person name="Bruggeman C.A."/>
            <person name="Vink C."/>
        </authorList>
    </citation>
    <scope>NUCLEOTIDE SEQUENCE [LARGE SCALE GENOMIC DNA]</scope>
    <source>
        <strain evidence="3 4">Maastricht</strain>
    </source>
</reference>
<protein>
    <submittedName>
        <fullName evidence="3">PR78</fullName>
    </submittedName>
</protein>
<dbReference type="GeneID" id="940368"/>
<name>O92092_RCMVM</name>
<reference evidence="3 4" key="4">
    <citation type="journal article" date="1998" name="J. Virol.">
        <title>The R33 G protein-coupled receptor gene of rat cytomegalovirus plays an essential role in the pathogenesis of viral infection.</title>
        <authorList>
            <person name="Beisser P.S."/>
            <person name="Vink C."/>
            <person name="Van Dam J.G."/>
            <person name="Grauls G."/>
            <person name="Vanherle S.J."/>
            <person name="Bruggeman C.A."/>
        </authorList>
    </citation>
    <scope>NUCLEOTIDE SEQUENCE [LARGE SCALE GENOMIC DNA]</scope>
    <source>
        <strain evidence="3 4">Maastricht</strain>
    </source>
</reference>
<feature type="transmembrane region" description="Helical" evidence="2">
    <location>
        <begin position="59"/>
        <end position="84"/>
    </location>
</feature>
<feature type="region of interest" description="Disordered" evidence="1">
    <location>
        <begin position="425"/>
        <end position="450"/>
    </location>
</feature>
<reference evidence="3 4" key="5">
    <citation type="journal article" date="1998" name="Virology">
        <title>The Maastricht strain and England strain of rat cytomegalovirus represent different betaherpesvirus species rather than strains.</title>
        <authorList>
            <person name="Beisser P.S."/>
            <person name="Kaptein S.J."/>
            <person name="Beuken E."/>
            <person name="Bruggeman C.A."/>
            <person name="Vink C."/>
        </authorList>
    </citation>
    <scope>NUCLEOTIDE SEQUENCE [LARGE SCALE GENOMIC DNA]</scope>
    <source>
        <strain evidence="3 4">Maastricht</strain>
    </source>
</reference>
<reference evidence="3 4" key="2">
    <citation type="journal article" date="1996" name="J. Virol.">
        <title>Structure of the rat cytomegalovirus genome termini.</title>
        <authorList>
            <person name="Vink C."/>
            <person name="Beuken E."/>
            <person name="Bruggeman C.A."/>
        </authorList>
    </citation>
    <scope>NUCLEOTIDE SEQUENCE [LARGE SCALE GENOMIC DNA]</scope>
    <source>
        <strain evidence="3 4">Maastricht</strain>
    </source>
</reference>
<dbReference type="Proteomes" id="UP000008288">
    <property type="component" value="Segment"/>
</dbReference>
<proteinExistence type="predicted"/>
<reference evidence="3 4" key="10">
    <citation type="journal article" date="2000" name="Virus Res.">
        <title>Rat cytomegalovirus R89 is a highly conserved gene which expresses a spliced transcript.</title>
        <authorList>
            <person name="Gruijthuijsen Y.K."/>
            <person name="Beuken E."/>
            <person name="Bruggeman C.A."/>
            <person name="Vink C."/>
        </authorList>
    </citation>
    <scope>NUCLEOTIDE SEQUENCE [LARGE SCALE GENOMIC DNA]</scope>
    <source>
        <strain evidence="3 4">Maastricht</strain>
    </source>
</reference>
<keyword evidence="2" id="KW-1133">Transmembrane helix</keyword>
<feature type="transmembrane region" description="Helical" evidence="2">
    <location>
        <begin position="22"/>
        <end position="47"/>
    </location>
</feature>
<dbReference type="EMBL" id="AF232689">
    <property type="protein sequence ID" value="AAC64046.1"/>
    <property type="molecule type" value="Genomic_DNA"/>
</dbReference>
<reference evidence="3 4" key="8">
    <citation type="journal article" date="2000" name="J. Virol.">
        <title>The r144 major histocompatibility complex class I-like gene of rat cytomegalovirus is dispensable for both acute and long-term infection in the immunocompromised host.</title>
        <authorList>
            <person name="Beisser P.S."/>
            <person name="Kloover J.S."/>
            <person name="Grauls G.E."/>
            <person name="Blok M.J."/>
            <person name="Bruggeman C.A."/>
            <person name="Vink C."/>
        </authorList>
    </citation>
    <scope>NUCLEOTIDE SEQUENCE [LARGE SCALE GENOMIC DNA]</scope>
    <source>
        <strain evidence="3 4">Maastricht</strain>
    </source>
</reference>